<evidence type="ECO:0000313" key="1">
    <source>
        <dbReference type="EMBL" id="KNA98513.1"/>
    </source>
</evidence>
<proteinExistence type="predicted"/>
<reference evidence="1" key="1">
    <citation type="submission" date="2007-04" db="EMBL/GenBank/DDBJ databases">
        <authorList>
            <consortium name="The Broad Institute Genome Sequencing Platform"/>
            <person name="Birren B."/>
            <person name="Lander E."/>
            <person name="Galagan J."/>
            <person name="Nusbaum C."/>
            <person name="Devon K."/>
            <person name="Ma L.-J."/>
            <person name="Jaffe D."/>
            <person name="Butler J."/>
            <person name="Alvarez P."/>
            <person name="Gnerre S."/>
            <person name="Grabherr M."/>
            <person name="Kleber M."/>
            <person name="Mauceli E."/>
            <person name="Brockman W."/>
            <person name="MacCallum I.A."/>
            <person name="Young S."/>
            <person name="LaButti K."/>
            <person name="DeCaprio D."/>
            <person name="Crawford M."/>
            <person name="Koehrsen M."/>
            <person name="Engels R."/>
            <person name="Montgomery P."/>
            <person name="Pearson M."/>
            <person name="Howarth C."/>
            <person name="Larson L."/>
            <person name="White J."/>
            <person name="O'Leary S."/>
            <person name="Kodira C."/>
            <person name="Zeng Q."/>
            <person name="Yandava C."/>
            <person name="Alvarado L."/>
            <person name="Kistler C."/>
            <person name="Shim W.-B."/>
            <person name="Kang S."/>
            <person name="Woloshuk C."/>
        </authorList>
    </citation>
    <scope>NUCLEOTIDE SEQUENCE</scope>
    <source>
        <strain evidence="1">4287</strain>
    </source>
</reference>
<sequence length="37" mass="4205">MQPSHTLAKSESLRRLKRQGLKLFAWVKTLPGTPSKL</sequence>
<dbReference type="RefSeq" id="XP_018236559.1">
    <property type="nucleotide sequence ID" value="XM_018380318.1"/>
</dbReference>
<name>A0A0J9UGF7_FUSO4</name>
<evidence type="ECO:0000313" key="2">
    <source>
        <dbReference type="Proteomes" id="UP000009097"/>
    </source>
</evidence>
<dbReference type="KEGG" id="fox:FOXG_02848"/>
<dbReference type="AlphaFoldDB" id="A0A0J9UGF7"/>
<reference evidence="1" key="2">
    <citation type="journal article" date="2010" name="Nature">
        <title>Comparative genomics reveals mobile pathogenicity chromosomes in Fusarium.</title>
        <authorList>
            <person name="Ma L.J."/>
            <person name="van der Does H.C."/>
            <person name="Borkovich K.A."/>
            <person name="Coleman J.J."/>
            <person name="Daboussi M.J."/>
            <person name="Di Pietro A."/>
            <person name="Dufresne M."/>
            <person name="Freitag M."/>
            <person name="Grabherr M."/>
            <person name="Henrissat B."/>
            <person name="Houterman P.M."/>
            <person name="Kang S."/>
            <person name="Shim W.B."/>
            <person name="Woloshuk C."/>
            <person name="Xie X."/>
            <person name="Xu J.R."/>
            <person name="Antoniw J."/>
            <person name="Baker S.E."/>
            <person name="Bluhm B.H."/>
            <person name="Breakspear A."/>
            <person name="Brown D.W."/>
            <person name="Butchko R.A."/>
            <person name="Chapman S."/>
            <person name="Coulson R."/>
            <person name="Coutinho P.M."/>
            <person name="Danchin E.G."/>
            <person name="Diener A."/>
            <person name="Gale L.R."/>
            <person name="Gardiner D.M."/>
            <person name="Goff S."/>
            <person name="Hammond-Kosack K.E."/>
            <person name="Hilburn K."/>
            <person name="Hua-Van A."/>
            <person name="Jonkers W."/>
            <person name="Kazan K."/>
            <person name="Kodira C.D."/>
            <person name="Koehrsen M."/>
            <person name="Kumar L."/>
            <person name="Lee Y.H."/>
            <person name="Li L."/>
            <person name="Manners J.M."/>
            <person name="Miranda-Saavedra D."/>
            <person name="Mukherjee M."/>
            <person name="Park G."/>
            <person name="Park J."/>
            <person name="Park S.Y."/>
            <person name="Proctor R.H."/>
            <person name="Regev A."/>
            <person name="Ruiz-Roldan M.C."/>
            <person name="Sain D."/>
            <person name="Sakthikumar S."/>
            <person name="Sykes S."/>
            <person name="Schwartz D.C."/>
            <person name="Turgeon B.G."/>
            <person name="Wapinski I."/>
            <person name="Yoder O."/>
            <person name="Young S."/>
            <person name="Zeng Q."/>
            <person name="Zhou S."/>
            <person name="Galagan J."/>
            <person name="Cuomo C.A."/>
            <person name="Kistler H.C."/>
            <person name="Rep M."/>
        </authorList>
    </citation>
    <scope>NUCLEOTIDE SEQUENCE [LARGE SCALE GENOMIC DNA]</scope>
    <source>
        <strain evidence="1">4287</strain>
    </source>
</reference>
<accession>A0A0J9UGF7</accession>
<organism evidence="1 2">
    <name type="scientific">Fusarium oxysporum f. sp. lycopersici (strain 4287 / CBS 123668 / FGSC 9935 / NRRL 34936)</name>
    <name type="common">Fusarium vascular wilt of tomato</name>
    <dbReference type="NCBI Taxonomy" id="426428"/>
    <lineage>
        <taxon>Eukaryota</taxon>
        <taxon>Fungi</taxon>
        <taxon>Dikarya</taxon>
        <taxon>Ascomycota</taxon>
        <taxon>Pezizomycotina</taxon>
        <taxon>Sordariomycetes</taxon>
        <taxon>Hypocreomycetidae</taxon>
        <taxon>Hypocreales</taxon>
        <taxon>Nectriaceae</taxon>
        <taxon>Fusarium</taxon>
        <taxon>Fusarium oxysporum species complex</taxon>
    </lineage>
</organism>
<dbReference type="EMBL" id="DS231698">
    <property type="protein sequence ID" value="KNA98513.1"/>
    <property type="molecule type" value="Genomic_DNA"/>
</dbReference>
<dbReference type="GeneID" id="28945012"/>
<dbReference type="VEuPathDB" id="FungiDB:FOXG_02848"/>
<protein>
    <submittedName>
        <fullName evidence="1">Uncharacterized protein</fullName>
    </submittedName>
</protein>
<gene>
    <name evidence="1" type="ORF">FOXG_02848</name>
</gene>
<dbReference type="Proteomes" id="UP000009097">
    <property type="component" value="Unassembled WGS sequence"/>
</dbReference>